<evidence type="ECO:0000256" key="3">
    <source>
        <dbReference type="ARBA" id="ARBA00022723"/>
    </source>
</evidence>
<dbReference type="RefSeq" id="WP_132807957.1">
    <property type="nucleotide sequence ID" value="NZ_SMAK01000018.1"/>
</dbReference>
<dbReference type="Gene3D" id="3.40.1050.10">
    <property type="entry name" value="Carbonic anhydrase"/>
    <property type="match status" value="1"/>
</dbReference>
<dbReference type="PANTHER" id="PTHR11002">
    <property type="entry name" value="CARBONIC ANHYDRASE"/>
    <property type="match status" value="1"/>
</dbReference>
<dbReference type="SMART" id="SM00947">
    <property type="entry name" value="Pro_CA"/>
    <property type="match status" value="1"/>
</dbReference>
<dbReference type="Pfam" id="PF00484">
    <property type="entry name" value="Pro_CA"/>
    <property type="match status" value="1"/>
</dbReference>
<dbReference type="InterPro" id="IPR036874">
    <property type="entry name" value="Carbonic_anhydrase_sf"/>
</dbReference>
<evidence type="ECO:0000256" key="6">
    <source>
        <dbReference type="ARBA" id="ARBA00048348"/>
    </source>
</evidence>
<sequence length="219" mass="23878">MPTFPADLIDGYRRYLDSRLPEERRRLAQLARLGQAPRALVIGCCDSRAAPETVFSTGPGELFVVRNVANIVPPYAPDDLHHSTSAAIEYAVRHLLVPDVVVLGHSLCGGIAAYIGGRERDEIRGDFIGPWIDLLRGSQSEAREFDPGMAEADIQRAVEEVSVRRSLANLLTFPFVRDRVERGDLALHGAHFGIATGELRILDPQTGHFVTVGTATAAT</sequence>
<evidence type="ECO:0000313" key="10">
    <source>
        <dbReference type="Proteomes" id="UP000295678"/>
    </source>
</evidence>
<proteinExistence type="inferred from homology"/>
<gene>
    <name evidence="9" type="ORF">EDC22_11833</name>
</gene>
<evidence type="ECO:0000256" key="8">
    <source>
        <dbReference type="RuleBase" id="RU003956"/>
    </source>
</evidence>
<evidence type="ECO:0000256" key="4">
    <source>
        <dbReference type="ARBA" id="ARBA00022833"/>
    </source>
</evidence>
<dbReference type="Proteomes" id="UP000295678">
    <property type="component" value="Unassembled WGS sequence"/>
</dbReference>
<feature type="binding site" evidence="7">
    <location>
        <position position="46"/>
    </location>
    <ligand>
        <name>Zn(2+)</name>
        <dbReference type="ChEBI" id="CHEBI:29105"/>
    </ligand>
</feature>
<dbReference type="GO" id="GO:0004089">
    <property type="term" value="F:carbonate dehydratase activity"/>
    <property type="evidence" value="ECO:0007669"/>
    <property type="project" value="UniProtKB-UniRule"/>
</dbReference>
<evidence type="ECO:0000313" key="9">
    <source>
        <dbReference type="EMBL" id="TCT03693.1"/>
    </source>
</evidence>
<dbReference type="InterPro" id="IPR001765">
    <property type="entry name" value="Carbonic_anhydrase"/>
</dbReference>
<reference evidence="9 10" key="1">
    <citation type="submission" date="2019-03" db="EMBL/GenBank/DDBJ databases">
        <title>Genomic Encyclopedia of Type Strains, Phase IV (KMG-IV): sequencing the most valuable type-strain genomes for metagenomic binning, comparative biology and taxonomic classification.</title>
        <authorList>
            <person name="Goeker M."/>
        </authorList>
    </citation>
    <scope>NUCLEOTIDE SEQUENCE [LARGE SCALE GENOMIC DNA]</scope>
    <source>
        <strain evidence="9 10">DSM 19345</strain>
    </source>
</reference>
<keyword evidence="4 7" id="KW-0862">Zinc</keyword>
<dbReference type="EC" id="4.2.1.1" evidence="2 8"/>
<evidence type="ECO:0000256" key="2">
    <source>
        <dbReference type="ARBA" id="ARBA00012925"/>
    </source>
</evidence>
<accession>A0A4R3LT01</accession>
<keyword evidence="5 8" id="KW-0456">Lyase</keyword>
<dbReference type="SUPFAM" id="SSF53056">
    <property type="entry name" value="beta-carbonic anhydrase, cab"/>
    <property type="match status" value="1"/>
</dbReference>
<dbReference type="PROSITE" id="PS00705">
    <property type="entry name" value="PROK_CO2_ANHYDRASE_2"/>
    <property type="match status" value="1"/>
</dbReference>
<comment type="catalytic activity">
    <reaction evidence="6 8">
        <text>hydrogencarbonate + H(+) = CO2 + H2O</text>
        <dbReference type="Rhea" id="RHEA:10748"/>
        <dbReference type="ChEBI" id="CHEBI:15377"/>
        <dbReference type="ChEBI" id="CHEBI:15378"/>
        <dbReference type="ChEBI" id="CHEBI:16526"/>
        <dbReference type="ChEBI" id="CHEBI:17544"/>
        <dbReference type="EC" id="4.2.1.1"/>
    </reaction>
</comment>
<comment type="caution">
    <text evidence="9">The sequence shown here is derived from an EMBL/GenBank/DDBJ whole genome shotgun (WGS) entry which is preliminary data.</text>
</comment>
<dbReference type="PANTHER" id="PTHR11002:SF76">
    <property type="entry name" value="CARBONIC ANHYDRASE"/>
    <property type="match status" value="1"/>
</dbReference>
<comment type="cofactor">
    <cofactor evidence="7">
        <name>Zn(2+)</name>
        <dbReference type="ChEBI" id="CHEBI:29105"/>
    </cofactor>
    <text evidence="7">Binds 1 zinc ion per subunit.</text>
</comment>
<dbReference type="InterPro" id="IPR015892">
    <property type="entry name" value="Carbonic_anhydrase_CS"/>
</dbReference>
<name>A0A4R3LT01_9HYPH</name>
<keyword evidence="10" id="KW-1185">Reference proteome</keyword>
<organism evidence="9 10">
    <name type="scientific">Tepidamorphus gemmatus</name>
    <dbReference type="NCBI Taxonomy" id="747076"/>
    <lineage>
        <taxon>Bacteria</taxon>
        <taxon>Pseudomonadati</taxon>
        <taxon>Pseudomonadota</taxon>
        <taxon>Alphaproteobacteria</taxon>
        <taxon>Hyphomicrobiales</taxon>
        <taxon>Tepidamorphaceae</taxon>
        <taxon>Tepidamorphus</taxon>
    </lineage>
</organism>
<feature type="binding site" evidence="7">
    <location>
        <position position="44"/>
    </location>
    <ligand>
        <name>Zn(2+)</name>
        <dbReference type="ChEBI" id="CHEBI:29105"/>
    </ligand>
</feature>
<dbReference type="GO" id="GO:0008270">
    <property type="term" value="F:zinc ion binding"/>
    <property type="evidence" value="ECO:0007669"/>
    <property type="project" value="UniProtKB-UniRule"/>
</dbReference>
<dbReference type="OrthoDB" id="9797527at2"/>
<dbReference type="EMBL" id="SMAK01000018">
    <property type="protein sequence ID" value="TCT03693.1"/>
    <property type="molecule type" value="Genomic_DNA"/>
</dbReference>
<evidence type="ECO:0000256" key="7">
    <source>
        <dbReference type="PIRSR" id="PIRSR601765-1"/>
    </source>
</evidence>
<feature type="binding site" evidence="7">
    <location>
        <position position="108"/>
    </location>
    <ligand>
        <name>Zn(2+)</name>
        <dbReference type="ChEBI" id="CHEBI:29105"/>
    </ligand>
</feature>
<dbReference type="AlphaFoldDB" id="A0A4R3LT01"/>
<feature type="binding site" evidence="7">
    <location>
        <position position="105"/>
    </location>
    <ligand>
        <name>Zn(2+)</name>
        <dbReference type="ChEBI" id="CHEBI:29105"/>
    </ligand>
</feature>
<protein>
    <recommendedName>
        <fullName evidence="2 8">Carbonic anhydrase</fullName>
        <ecNumber evidence="2 8">4.2.1.1</ecNumber>
    </recommendedName>
    <alternativeName>
        <fullName evidence="8">Carbonate dehydratase</fullName>
    </alternativeName>
</protein>
<comment type="function">
    <text evidence="8">Reversible hydration of carbon dioxide.</text>
</comment>
<dbReference type="InterPro" id="IPR045066">
    <property type="entry name" value="Beta_CA_cladeB"/>
</dbReference>
<dbReference type="CDD" id="cd00884">
    <property type="entry name" value="beta_CA_cladeB"/>
    <property type="match status" value="1"/>
</dbReference>
<keyword evidence="3 7" id="KW-0479">Metal-binding</keyword>
<dbReference type="GO" id="GO:0015976">
    <property type="term" value="P:carbon utilization"/>
    <property type="evidence" value="ECO:0007669"/>
    <property type="project" value="InterPro"/>
</dbReference>
<evidence type="ECO:0000256" key="1">
    <source>
        <dbReference type="ARBA" id="ARBA00006217"/>
    </source>
</evidence>
<evidence type="ECO:0000256" key="5">
    <source>
        <dbReference type="ARBA" id="ARBA00023239"/>
    </source>
</evidence>
<comment type="similarity">
    <text evidence="1 8">Belongs to the beta-class carbonic anhydrase family.</text>
</comment>